<feature type="compositionally biased region" description="Basic and acidic residues" evidence="1">
    <location>
        <begin position="119"/>
        <end position="128"/>
    </location>
</feature>
<keyword evidence="2" id="KW-0472">Membrane</keyword>
<keyword evidence="5" id="KW-1185">Reference proteome</keyword>
<accession>A0A8J5EZR0</accession>
<feature type="compositionally biased region" description="Basic and acidic residues" evidence="1">
    <location>
        <begin position="1"/>
        <end position="11"/>
    </location>
</feature>
<dbReference type="EMBL" id="JACMSC010000017">
    <property type="protein sequence ID" value="KAG6478248.1"/>
    <property type="molecule type" value="Genomic_DNA"/>
</dbReference>
<name>A0A8J5EZR0_ZINOF</name>
<evidence type="ECO:0000256" key="1">
    <source>
        <dbReference type="SAM" id="MobiDB-lite"/>
    </source>
</evidence>
<dbReference type="InterPro" id="IPR049224">
    <property type="entry name" value="DUF6821"/>
</dbReference>
<protein>
    <recommendedName>
        <fullName evidence="3">DUF6821 domain-containing protein</fullName>
    </recommendedName>
</protein>
<evidence type="ECO:0000313" key="4">
    <source>
        <dbReference type="EMBL" id="KAG6478248.1"/>
    </source>
</evidence>
<dbReference type="Proteomes" id="UP000734854">
    <property type="component" value="Unassembled WGS sequence"/>
</dbReference>
<evidence type="ECO:0000313" key="5">
    <source>
        <dbReference type="Proteomes" id="UP000734854"/>
    </source>
</evidence>
<feature type="transmembrane region" description="Helical" evidence="2">
    <location>
        <begin position="208"/>
        <end position="228"/>
    </location>
</feature>
<feature type="region of interest" description="Disordered" evidence="1">
    <location>
        <begin position="1"/>
        <end position="34"/>
    </location>
</feature>
<feature type="domain" description="DUF6821" evidence="3">
    <location>
        <begin position="144"/>
        <end position="279"/>
    </location>
</feature>
<gene>
    <name evidence="4" type="ORF">ZIOFF_061683</name>
</gene>
<proteinExistence type="predicted"/>
<evidence type="ECO:0000259" key="3">
    <source>
        <dbReference type="Pfam" id="PF20705"/>
    </source>
</evidence>
<organism evidence="4 5">
    <name type="scientific">Zingiber officinale</name>
    <name type="common">Ginger</name>
    <name type="synonym">Amomum zingiber</name>
    <dbReference type="NCBI Taxonomy" id="94328"/>
    <lineage>
        <taxon>Eukaryota</taxon>
        <taxon>Viridiplantae</taxon>
        <taxon>Streptophyta</taxon>
        <taxon>Embryophyta</taxon>
        <taxon>Tracheophyta</taxon>
        <taxon>Spermatophyta</taxon>
        <taxon>Magnoliopsida</taxon>
        <taxon>Liliopsida</taxon>
        <taxon>Zingiberales</taxon>
        <taxon>Zingiberaceae</taxon>
        <taxon>Zingiber</taxon>
    </lineage>
</organism>
<dbReference type="Pfam" id="PF20705">
    <property type="entry name" value="DUF6821"/>
    <property type="match status" value="1"/>
</dbReference>
<comment type="caution">
    <text evidence="4">The sequence shown here is derived from an EMBL/GenBank/DDBJ whole genome shotgun (WGS) entry which is preliminary data.</text>
</comment>
<dbReference type="PANTHER" id="PTHR33646">
    <property type="entry name" value="GB|AAF00631.1"/>
    <property type="match status" value="1"/>
</dbReference>
<dbReference type="InterPro" id="IPR045883">
    <property type="entry name" value="At4g13530-like"/>
</dbReference>
<keyword evidence="2" id="KW-1133">Transmembrane helix</keyword>
<evidence type="ECO:0000256" key="2">
    <source>
        <dbReference type="SAM" id="Phobius"/>
    </source>
</evidence>
<sequence length="289" mass="32108">MEEHADFRDWEILPGSDAGEDFKTLRASSEDGSEDGAIKFDYFAIDSGKCYHKGAAFGDSACEEDVHVDSDNPSWIDPESDYQFDDRTKGEVGFPKVSSGGGFWSDETSEGQISPFGSEKGRSEVDEDVKGVDAEGIKEVKVTSVVNENLDQEDVDENAKIHISSGDLEGKSVGLDKVLANGEEKRGKNWWKFPFEILKFCAFNVKPVWSISIAAAILGVMMLGRRLYRMKEKTRSIPLRIILDEKKAFQLKIRAARLNEAFSIMRRVPNIRPSLPSGGLTAWSVLSLQ</sequence>
<dbReference type="PANTHER" id="PTHR33646:SF6">
    <property type="entry name" value="TRANSMEMBRANE PROTEIN"/>
    <property type="match status" value="1"/>
</dbReference>
<keyword evidence="2" id="KW-0812">Transmembrane</keyword>
<dbReference type="AlphaFoldDB" id="A0A8J5EZR0"/>
<dbReference type="OrthoDB" id="1931521at2759"/>
<feature type="region of interest" description="Disordered" evidence="1">
    <location>
        <begin position="98"/>
        <end position="128"/>
    </location>
</feature>
<reference evidence="4 5" key="1">
    <citation type="submission" date="2020-08" db="EMBL/GenBank/DDBJ databases">
        <title>Plant Genome Project.</title>
        <authorList>
            <person name="Zhang R.-G."/>
        </authorList>
    </citation>
    <scope>NUCLEOTIDE SEQUENCE [LARGE SCALE GENOMIC DNA]</scope>
    <source>
        <tissue evidence="4">Rhizome</tissue>
    </source>
</reference>